<organism evidence="10 12">
    <name type="scientific">Gibberella zeae</name>
    <name type="common">Wheat head blight fungus</name>
    <name type="synonym">Fusarium graminearum</name>
    <dbReference type="NCBI Taxonomy" id="5518"/>
    <lineage>
        <taxon>Eukaryota</taxon>
        <taxon>Fungi</taxon>
        <taxon>Dikarya</taxon>
        <taxon>Ascomycota</taxon>
        <taxon>Pezizomycotina</taxon>
        <taxon>Sordariomycetes</taxon>
        <taxon>Hypocreomycetidae</taxon>
        <taxon>Hypocreales</taxon>
        <taxon>Nectriaceae</taxon>
        <taxon>Fusarium</taxon>
    </lineage>
</organism>
<evidence type="ECO:0000256" key="4">
    <source>
        <dbReference type="ARBA" id="ARBA00022737"/>
    </source>
</evidence>
<protein>
    <recommendedName>
        <fullName evidence="13">Aquaporin</fullName>
    </recommendedName>
</protein>
<feature type="transmembrane region" description="Helical" evidence="9">
    <location>
        <begin position="169"/>
        <end position="188"/>
    </location>
</feature>
<reference evidence="10" key="2">
    <citation type="submission" date="2021-03" db="EMBL/GenBank/DDBJ databases">
        <authorList>
            <person name="Alouane T."/>
            <person name="Langin T."/>
            <person name="Bonhomme L."/>
        </authorList>
    </citation>
    <scope>NUCLEOTIDE SEQUENCE</scope>
    <source>
        <strain evidence="10">MDC_Fg202</strain>
    </source>
</reference>
<dbReference type="InterPro" id="IPR034294">
    <property type="entry name" value="Aquaporin_transptr"/>
</dbReference>
<dbReference type="PANTHER" id="PTHR19139:SF283">
    <property type="entry name" value="AQUAPORIN"/>
    <property type="match status" value="1"/>
</dbReference>
<evidence type="ECO:0000256" key="3">
    <source>
        <dbReference type="ARBA" id="ARBA00022692"/>
    </source>
</evidence>
<comment type="subcellular location">
    <subcellularLocation>
        <location evidence="1">Membrane</location>
        <topology evidence="1">Multi-pass membrane protein</topology>
    </subcellularLocation>
</comment>
<evidence type="ECO:0000256" key="5">
    <source>
        <dbReference type="ARBA" id="ARBA00022989"/>
    </source>
</evidence>
<feature type="transmembrane region" description="Helical" evidence="9">
    <location>
        <begin position="363"/>
        <end position="382"/>
    </location>
</feature>
<keyword evidence="6 9" id="KW-0472">Membrane</keyword>
<evidence type="ECO:0000256" key="6">
    <source>
        <dbReference type="ARBA" id="ARBA00023136"/>
    </source>
</evidence>
<dbReference type="GO" id="GO:0015250">
    <property type="term" value="F:water channel activity"/>
    <property type="evidence" value="ECO:0007669"/>
    <property type="project" value="TreeGrafter"/>
</dbReference>
<dbReference type="GO" id="GO:0005886">
    <property type="term" value="C:plasma membrane"/>
    <property type="evidence" value="ECO:0007669"/>
    <property type="project" value="TreeGrafter"/>
</dbReference>
<evidence type="ECO:0000256" key="9">
    <source>
        <dbReference type="SAM" id="Phobius"/>
    </source>
</evidence>
<evidence type="ECO:0000313" key="12">
    <source>
        <dbReference type="Proteomes" id="UP000746612"/>
    </source>
</evidence>
<dbReference type="SUPFAM" id="SSF81338">
    <property type="entry name" value="Aquaporin-like"/>
    <property type="match status" value="1"/>
</dbReference>
<gene>
    <name evidence="11" type="ORF">FUG_LOCUS145226</name>
    <name evidence="10" type="ORF">MDCFG202_LOCUS570412</name>
</gene>
<evidence type="ECO:0000313" key="11">
    <source>
        <dbReference type="EMBL" id="VIO55039.1"/>
    </source>
</evidence>
<dbReference type="PRINTS" id="PR00783">
    <property type="entry name" value="MINTRINSICP"/>
</dbReference>
<evidence type="ECO:0000256" key="7">
    <source>
        <dbReference type="ARBA" id="ARBA00034651"/>
    </source>
</evidence>
<dbReference type="Pfam" id="PF00230">
    <property type="entry name" value="MIP"/>
    <property type="match status" value="1"/>
</dbReference>
<dbReference type="AlphaFoldDB" id="A0A4U9F8Z2"/>
<comment type="similarity">
    <text evidence="2 8">Belongs to the MIP/aquaporin (TC 1.A.8) family.</text>
</comment>
<evidence type="ECO:0008006" key="13">
    <source>
        <dbReference type="Google" id="ProtNLM"/>
    </source>
</evidence>
<evidence type="ECO:0000256" key="8">
    <source>
        <dbReference type="RuleBase" id="RU000477"/>
    </source>
</evidence>
<dbReference type="PANTHER" id="PTHR19139">
    <property type="entry name" value="AQUAPORIN TRANSPORTER"/>
    <property type="match status" value="1"/>
</dbReference>
<comment type="catalytic activity">
    <reaction evidence="7">
        <text>H2O(in) = H2O(out)</text>
        <dbReference type="Rhea" id="RHEA:29667"/>
        <dbReference type="ChEBI" id="CHEBI:15377"/>
    </reaction>
</comment>
<reference evidence="11" key="1">
    <citation type="submission" date="2019-04" db="EMBL/GenBank/DDBJ databases">
        <authorList>
            <person name="Melise S."/>
            <person name="Noan J."/>
            <person name="Okalmin O."/>
        </authorList>
    </citation>
    <scope>NUCLEOTIDE SEQUENCE</scope>
    <source>
        <strain evidence="11">FN9</strain>
    </source>
</reference>
<evidence type="ECO:0000256" key="2">
    <source>
        <dbReference type="ARBA" id="ARBA00006175"/>
    </source>
</evidence>
<dbReference type="EMBL" id="CAAKMV010000111">
    <property type="protein sequence ID" value="VIO55039.1"/>
    <property type="molecule type" value="Genomic_DNA"/>
</dbReference>
<proteinExistence type="inferred from homology"/>
<dbReference type="Proteomes" id="UP000746612">
    <property type="component" value="Unassembled WGS sequence"/>
</dbReference>
<feature type="transmembrane region" description="Helical" evidence="9">
    <location>
        <begin position="318"/>
        <end position="343"/>
    </location>
</feature>
<evidence type="ECO:0000256" key="1">
    <source>
        <dbReference type="ARBA" id="ARBA00004141"/>
    </source>
</evidence>
<dbReference type="InterPro" id="IPR000425">
    <property type="entry name" value="MIP"/>
</dbReference>
<dbReference type="Gene3D" id="1.20.1080.10">
    <property type="entry name" value="Glycerol uptake facilitator protein"/>
    <property type="match status" value="1"/>
</dbReference>
<name>A0A4U9F8Z2_GIBZA</name>
<feature type="transmembrane region" description="Helical" evidence="9">
    <location>
        <begin position="250"/>
        <end position="271"/>
    </location>
</feature>
<keyword evidence="3 8" id="KW-0812">Transmembrane</keyword>
<keyword evidence="4" id="KW-0677">Repeat</keyword>
<evidence type="ECO:0000313" key="10">
    <source>
        <dbReference type="EMBL" id="CAG2008629.1"/>
    </source>
</evidence>
<keyword evidence="5 9" id="KW-1133">Transmembrane helix</keyword>
<dbReference type="InterPro" id="IPR023271">
    <property type="entry name" value="Aquaporin-like"/>
</dbReference>
<feature type="transmembrane region" description="Helical" evidence="9">
    <location>
        <begin position="291"/>
        <end position="311"/>
    </location>
</feature>
<dbReference type="EMBL" id="CAJPIJ010000190">
    <property type="protein sequence ID" value="CAG2008629.1"/>
    <property type="molecule type" value="Genomic_DNA"/>
</dbReference>
<accession>A0A4U9F8Z2</accession>
<feature type="transmembrane region" description="Helical" evidence="9">
    <location>
        <begin position="203"/>
        <end position="223"/>
    </location>
</feature>
<sequence>MWCRLTEASLCARHTRSHWKGQRTEGAMRAMSIYFEGGAEHLFDSCGCDGSRLAFLLIFPDSLRLKQPFLYFTSGFPCFPPPTRFLHQFDISFLGTAYTETRQPSHHKSHSRLTSMADTYGMNGHNGHVKDRRSSSMNGRNRLYAQQEPQRTTHLSEFGKHMVAASGEFVGTFLFLYFGYAGNIVAVLQEPISGPNGTLANNTVMYIAMAYGFSLLVNVWTFYRISGGLFNPAVTFGLCLSGQLPWIRALFLFPSQIIAAMCAGGLVNAMFPGSASIANTTLGPNTSIAQGVFLEMFFTAQLVFVVLMLAAEKSRDTFLAPVGIGLALFVALIPGVFVTGGSANPVRSFGCAVGSRDFPGYHWIYWVGPLLGAALAAGYFRLVKMMHYEEANPGQDSPVDV</sequence>
<keyword evidence="8" id="KW-0813">Transport</keyword>